<evidence type="ECO:0000313" key="2">
    <source>
        <dbReference type="Proteomes" id="UP001469553"/>
    </source>
</evidence>
<dbReference type="PANTHER" id="PTHR33053">
    <property type="entry name" value="PROTEIN, PUTATIVE-RELATED"/>
    <property type="match status" value="1"/>
</dbReference>
<comment type="caution">
    <text evidence="1">The sequence shown here is derived from an EMBL/GenBank/DDBJ whole genome shotgun (WGS) entry which is preliminary data.</text>
</comment>
<organism evidence="1 2">
    <name type="scientific">Ameca splendens</name>
    <dbReference type="NCBI Taxonomy" id="208324"/>
    <lineage>
        <taxon>Eukaryota</taxon>
        <taxon>Metazoa</taxon>
        <taxon>Chordata</taxon>
        <taxon>Craniata</taxon>
        <taxon>Vertebrata</taxon>
        <taxon>Euteleostomi</taxon>
        <taxon>Actinopterygii</taxon>
        <taxon>Neopterygii</taxon>
        <taxon>Teleostei</taxon>
        <taxon>Neoteleostei</taxon>
        <taxon>Acanthomorphata</taxon>
        <taxon>Ovalentaria</taxon>
        <taxon>Atherinomorphae</taxon>
        <taxon>Cyprinodontiformes</taxon>
        <taxon>Goodeidae</taxon>
        <taxon>Ameca</taxon>
    </lineage>
</organism>
<reference evidence="1 2" key="1">
    <citation type="submission" date="2021-06" db="EMBL/GenBank/DDBJ databases">
        <authorList>
            <person name="Palmer J.M."/>
        </authorList>
    </citation>
    <scope>NUCLEOTIDE SEQUENCE [LARGE SCALE GENOMIC DNA]</scope>
    <source>
        <strain evidence="1 2">AS_MEX2019</strain>
        <tissue evidence="1">Muscle</tissue>
    </source>
</reference>
<dbReference type="EMBL" id="JAHRIP010066358">
    <property type="protein sequence ID" value="MEQ2306551.1"/>
    <property type="molecule type" value="Genomic_DNA"/>
</dbReference>
<feature type="non-terminal residue" evidence="1">
    <location>
        <position position="1"/>
    </location>
</feature>
<protein>
    <submittedName>
        <fullName evidence="1">Uncharacterized protein</fullName>
    </submittedName>
</protein>
<sequence>SEVHFYCEKCLAYLGISAHCPSHCTFCNTGFHANRGLKNGFSFLVIPLHAHIKLLQEYDVSLTEKTRSFGLLTDIQSGGEYQKLCDNGVLGKDDLTLIWNCDCATVFKSSKCSIWPIQCQVIELEPEIRKRHILISALWFGPAKPSIITLLKPFVKEASLLETEGISKVFVLICSSDSVARPLFRNTNQSNGFYGCDFCLYRGGKSYPYEQPEPLLRNKRDHFSHAMSGTTNEPVKGPWLNS</sequence>
<proteinExistence type="predicted"/>
<dbReference type="Proteomes" id="UP001469553">
    <property type="component" value="Unassembled WGS sequence"/>
</dbReference>
<keyword evidence="2" id="KW-1185">Reference proteome</keyword>
<evidence type="ECO:0000313" key="1">
    <source>
        <dbReference type="EMBL" id="MEQ2306551.1"/>
    </source>
</evidence>
<gene>
    <name evidence="1" type="ORF">AMECASPLE_009411</name>
</gene>
<name>A0ABV0ZKF2_9TELE</name>
<accession>A0ABV0ZKF2</accession>
<dbReference type="PANTHER" id="PTHR33053:SF9">
    <property type="entry name" value="AGAP000105-PA"/>
    <property type="match status" value="1"/>
</dbReference>